<reference evidence="1 2" key="1">
    <citation type="journal article" date="2013" name="Genome Announc.">
        <title>Complete Genome Sequence of the Sesbania Symbiont and Rice Growth-Promoting Endophyte Rhizobium sp. Strain IRBG74.</title>
        <authorList>
            <person name="Crook M.B."/>
            <person name="Mitra S."/>
            <person name="Ane J.M."/>
            <person name="Sadowsky M.J."/>
            <person name="Gyaneshwar P."/>
        </authorList>
    </citation>
    <scope>NUCLEOTIDE SEQUENCE [LARGE SCALE GENOMIC DNA]</scope>
    <source>
        <strain evidence="1 2">IRBG74</strain>
    </source>
</reference>
<dbReference type="HOGENOM" id="CLU_3011233_0_0_5"/>
<dbReference type="KEGG" id="rir:BN877_I0083"/>
<dbReference type="PATRIC" id="fig|424182.3.peg.81"/>
<dbReference type="Proteomes" id="UP000016944">
    <property type="component" value="Chromosome I"/>
</dbReference>
<name>U4PPA4_9HYPH</name>
<evidence type="ECO:0000313" key="2">
    <source>
        <dbReference type="Proteomes" id="UP000016944"/>
    </source>
</evidence>
<dbReference type="EMBL" id="HG518322">
    <property type="protein sequence ID" value="CDI07002.1"/>
    <property type="molecule type" value="Genomic_DNA"/>
</dbReference>
<evidence type="ECO:0000313" key="1">
    <source>
        <dbReference type="EMBL" id="CDI07002.1"/>
    </source>
</evidence>
<proteinExistence type="predicted"/>
<organism evidence="1 2">
    <name type="scientific">Agrobacterium pusense</name>
    <dbReference type="NCBI Taxonomy" id="648995"/>
    <lineage>
        <taxon>Bacteria</taxon>
        <taxon>Pseudomonadati</taxon>
        <taxon>Pseudomonadota</taxon>
        <taxon>Alphaproteobacteria</taxon>
        <taxon>Hyphomicrobiales</taxon>
        <taxon>Rhizobiaceae</taxon>
        <taxon>Rhizobium/Agrobacterium group</taxon>
        <taxon>Agrobacterium</taxon>
    </lineage>
</organism>
<sequence length="56" mass="6103">MSSTAMAVGLMRNATLPGQNNDAVARYERSPRSDAAIERRDLMNVIRFSSEGTGTE</sequence>
<dbReference type="AlphaFoldDB" id="U4PPA4"/>
<accession>U4PPA4</accession>
<protein>
    <submittedName>
        <fullName evidence="1">Uncharacterized protein</fullName>
    </submittedName>
</protein>
<gene>
    <name evidence="1" type="ORF">BN877_I0083</name>
</gene>